<dbReference type="SUPFAM" id="SSF53448">
    <property type="entry name" value="Nucleotide-diphospho-sugar transferases"/>
    <property type="match status" value="1"/>
</dbReference>
<evidence type="ECO:0000256" key="7">
    <source>
        <dbReference type="ARBA" id="ARBA00023136"/>
    </source>
</evidence>
<keyword evidence="6 8" id="KW-1133">Transmembrane helix</keyword>
<evidence type="ECO:0000256" key="4">
    <source>
        <dbReference type="ARBA" id="ARBA00022692"/>
    </source>
</evidence>
<organism evidence="10 11">
    <name type="scientific">Candidatus Woesebacteria bacterium RIFOXYB1_FULL_38_16</name>
    <dbReference type="NCBI Taxonomy" id="1802538"/>
    <lineage>
        <taxon>Bacteria</taxon>
        <taxon>Candidatus Woeseibacteriota</taxon>
    </lineage>
</organism>
<dbReference type="PANTHER" id="PTHR48090">
    <property type="entry name" value="UNDECAPRENYL-PHOSPHATE 4-DEOXY-4-FORMAMIDO-L-ARABINOSE TRANSFERASE-RELATED"/>
    <property type="match status" value="1"/>
</dbReference>
<dbReference type="GO" id="GO:0016757">
    <property type="term" value="F:glycosyltransferase activity"/>
    <property type="evidence" value="ECO:0007669"/>
    <property type="project" value="UniProtKB-KW"/>
</dbReference>
<evidence type="ECO:0000256" key="2">
    <source>
        <dbReference type="ARBA" id="ARBA00022676"/>
    </source>
</evidence>
<accession>A0A1F8CUJ4</accession>
<evidence type="ECO:0000256" key="5">
    <source>
        <dbReference type="ARBA" id="ARBA00022985"/>
    </source>
</evidence>
<dbReference type="AlphaFoldDB" id="A0A1F8CUJ4"/>
<dbReference type="InterPro" id="IPR001173">
    <property type="entry name" value="Glyco_trans_2-like"/>
</dbReference>
<evidence type="ECO:0000313" key="10">
    <source>
        <dbReference type="EMBL" id="OGM79952.1"/>
    </source>
</evidence>
<name>A0A1F8CUJ4_9BACT</name>
<keyword evidence="3" id="KW-0808">Transferase</keyword>
<comment type="caution">
    <text evidence="10">The sequence shown here is derived from an EMBL/GenBank/DDBJ whole genome shotgun (WGS) entry which is preliminary data.</text>
</comment>
<protein>
    <recommendedName>
        <fullName evidence="9">Glycosyltransferase 2-like domain-containing protein</fullName>
    </recommendedName>
</protein>
<dbReference type="InterPro" id="IPR050256">
    <property type="entry name" value="Glycosyltransferase_2"/>
</dbReference>
<dbReference type="Pfam" id="PF00535">
    <property type="entry name" value="Glycos_transf_2"/>
    <property type="match status" value="1"/>
</dbReference>
<keyword evidence="7 8" id="KW-0472">Membrane</keyword>
<dbReference type="GO" id="GO:0005886">
    <property type="term" value="C:plasma membrane"/>
    <property type="evidence" value="ECO:0007669"/>
    <property type="project" value="TreeGrafter"/>
</dbReference>
<dbReference type="Gene3D" id="3.90.550.10">
    <property type="entry name" value="Spore Coat Polysaccharide Biosynthesis Protein SpsA, Chain A"/>
    <property type="match status" value="1"/>
</dbReference>
<evidence type="ECO:0000256" key="1">
    <source>
        <dbReference type="ARBA" id="ARBA00022475"/>
    </source>
</evidence>
<sequence>MRKNKKKISVVVPCLNEEKNIPLLVPEIMANIPKGYDWEIILVNDGSSDNTESEIAKLCLKNKKVKGIFLYRRFGHQAALMAGIKEALGDAVITMDGDFQHPPQKLGEMILLWETGNDLVMGKKKEDKTQGVLMSLKRRVGYLIWEKTTGGILIPGVSDFRLMSKGVRNYILKSKETEIFLRGIVMLAAKNPVFMDYKVDARRFGKSSYSTRVFINMFINGLITFSTVPLRSAGVVGLMVALSAGVFVFADMTRALILGKMIIEGWKTVVLLMLILNGFVIFYLGVIGEYIGVIFKEIKRRPSYLVKERLNIKK</sequence>
<evidence type="ECO:0000259" key="9">
    <source>
        <dbReference type="Pfam" id="PF00535"/>
    </source>
</evidence>
<dbReference type="EMBL" id="MGHY01000005">
    <property type="protein sequence ID" value="OGM79952.1"/>
    <property type="molecule type" value="Genomic_DNA"/>
</dbReference>
<keyword evidence="1" id="KW-1003">Cell membrane</keyword>
<gene>
    <name evidence="10" type="ORF">A2382_04670</name>
</gene>
<feature type="domain" description="Glycosyltransferase 2-like" evidence="9">
    <location>
        <begin position="9"/>
        <end position="140"/>
    </location>
</feature>
<evidence type="ECO:0000256" key="8">
    <source>
        <dbReference type="SAM" id="Phobius"/>
    </source>
</evidence>
<feature type="transmembrane region" description="Helical" evidence="8">
    <location>
        <begin position="236"/>
        <end position="257"/>
    </location>
</feature>
<dbReference type="PANTHER" id="PTHR48090:SF3">
    <property type="entry name" value="UNDECAPRENYL-PHOSPHATE 4-DEOXY-4-FORMAMIDO-L-ARABINOSE TRANSFERASE"/>
    <property type="match status" value="1"/>
</dbReference>
<keyword evidence="2" id="KW-0328">Glycosyltransferase</keyword>
<dbReference type="STRING" id="1802538.A2382_04670"/>
<keyword evidence="5" id="KW-0448">Lipopolysaccharide biosynthesis</keyword>
<evidence type="ECO:0000313" key="11">
    <source>
        <dbReference type="Proteomes" id="UP000178999"/>
    </source>
</evidence>
<evidence type="ECO:0000256" key="3">
    <source>
        <dbReference type="ARBA" id="ARBA00022679"/>
    </source>
</evidence>
<dbReference type="GO" id="GO:0009103">
    <property type="term" value="P:lipopolysaccharide biosynthetic process"/>
    <property type="evidence" value="ECO:0007669"/>
    <property type="project" value="UniProtKB-KW"/>
</dbReference>
<dbReference type="InterPro" id="IPR029044">
    <property type="entry name" value="Nucleotide-diphossugar_trans"/>
</dbReference>
<evidence type="ECO:0000256" key="6">
    <source>
        <dbReference type="ARBA" id="ARBA00022989"/>
    </source>
</evidence>
<keyword evidence="4 8" id="KW-0812">Transmembrane</keyword>
<proteinExistence type="predicted"/>
<feature type="transmembrane region" description="Helical" evidence="8">
    <location>
        <begin position="269"/>
        <end position="295"/>
    </location>
</feature>
<dbReference type="CDD" id="cd04187">
    <property type="entry name" value="DPM1_like_bac"/>
    <property type="match status" value="1"/>
</dbReference>
<feature type="transmembrane region" description="Helical" evidence="8">
    <location>
        <begin position="213"/>
        <end position="230"/>
    </location>
</feature>
<reference evidence="10 11" key="1">
    <citation type="journal article" date="2016" name="Nat. Commun.">
        <title>Thousands of microbial genomes shed light on interconnected biogeochemical processes in an aquifer system.</title>
        <authorList>
            <person name="Anantharaman K."/>
            <person name="Brown C.T."/>
            <person name="Hug L.A."/>
            <person name="Sharon I."/>
            <person name="Castelle C.J."/>
            <person name="Probst A.J."/>
            <person name="Thomas B.C."/>
            <person name="Singh A."/>
            <person name="Wilkins M.J."/>
            <person name="Karaoz U."/>
            <person name="Brodie E.L."/>
            <person name="Williams K.H."/>
            <person name="Hubbard S.S."/>
            <person name="Banfield J.F."/>
        </authorList>
    </citation>
    <scope>NUCLEOTIDE SEQUENCE [LARGE SCALE GENOMIC DNA]</scope>
</reference>
<dbReference type="Proteomes" id="UP000178999">
    <property type="component" value="Unassembled WGS sequence"/>
</dbReference>